<dbReference type="OrthoDB" id="9096700at2"/>
<evidence type="ECO:0008006" key="3">
    <source>
        <dbReference type="Google" id="ProtNLM"/>
    </source>
</evidence>
<dbReference type="InterPro" id="IPR009693">
    <property type="entry name" value="Glucitol_operon_activator"/>
</dbReference>
<name>A0A554A0P2_9BACI</name>
<dbReference type="AlphaFoldDB" id="A0A554A0P2"/>
<dbReference type="RefSeq" id="WP_143847755.1">
    <property type="nucleotide sequence ID" value="NZ_VLXZ01000003.1"/>
</dbReference>
<dbReference type="Pfam" id="PF06923">
    <property type="entry name" value="GutM"/>
    <property type="match status" value="1"/>
</dbReference>
<proteinExistence type="predicted"/>
<dbReference type="Proteomes" id="UP000318521">
    <property type="component" value="Unassembled WGS sequence"/>
</dbReference>
<comment type="caution">
    <text evidence="1">The sequence shown here is derived from an EMBL/GenBank/DDBJ whole genome shotgun (WGS) entry which is preliminary data.</text>
</comment>
<reference evidence="1 2" key="1">
    <citation type="submission" date="2019-07" db="EMBL/GenBank/DDBJ databases">
        <authorList>
            <person name="Park Y.J."/>
            <person name="Jeong S.E."/>
            <person name="Jung H.S."/>
        </authorList>
    </citation>
    <scope>NUCLEOTIDE SEQUENCE [LARGE SCALE GENOMIC DNA]</scope>
    <source>
        <strain evidence="2">P16(2019)</strain>
    </source>
</reference>
<organism evidence="1 2">
    <name type="scientific">Alkalicoccobacillus porphyridii</name>
    <dbReference type="NCBI Taxonomy" id="2597270"/>
    <lineage>
        <taxon>Bacteria</taxon>
        <taxon>Bacillati</taxon>
        <taxon>Bacillota</taxon>
        <taxon>Bacilli</taxon>
        <taxon>Bacillales</taxon>
        <taxon>Bacillaceae</taxon>
        <taxon>Alkalicoccobacillus</taxon>
    </lineage>
</organism>
<gene>
    <name evidence="1" type="ORF">FN960_05810</name>
</gene>
<evidence type="ECO:0000313" key="2">
    <source>
        <dbReference type="Proteomes" id="UP000318521"/>
    </source>
</evidence>
<keyword evidence="2" id="KW-1185">Reference proteome</keyword>
<sequence length="126" mass="14290">MWGWLIGLFTATWILQLLLTRVQMNHYQKTLKEMSKRSSGYLGVGIHKQRLGIGSIVILVTNQDGRVIEGRKMAGVTVFSRFSPLTAFDGLFVHEVKQLVQEHPLRKAIETSLDQINKQRNKTIAG</sequence>
<accession>A0A554A0P2</accession>
<dbReference type="EMBL" id="VLXZ01000003">
    <property type="protein sequence ID" value="TSB47255.1"/>
    <property type="molecule type" value="Genomic_DNA"/>
</dbReference>
<protein>
    <recommendedName>
        <fullName evidence="3">Transcriptional regulator</fullName>
    </recommendedName>
</protein>
<evidence type="ECO:0000313" key="1">
    <source>
        <dbReference type="EMBL" id="TSB47255.1"/>
    </source>
</evidence>